<dbReference type="PROSITE" id="PS50111">
    <property type="entry name" value="CHEMOTAXIS_TRANSDUC_2"/>
    <property type="match status" value="1"/>
</dbReference>
<dbReference type="Pfam" id="PF00672">
    <property type="entry name" value="HAMP"/>
    <property type="match status" value="1"/>
</dbReference>
<comment type="similarity">
    <text evidence="3">Belongs to the methyl-accepting chemotaxis (MCP) protein family.</text>
</comment>
<dbReference type="AlphaFoldDB" id="A0A7Z1MFY7"/>
<dbReference type="GO" id="GO:0006935">
    <property type="term" value="P:chemotaxis"/>
    <property type="evidence" value="ECO:0007669"/>
    <property type="project" value="UniProtKB-ARBA"/>
</dbReference>
<keyword evidence="5" id="KW-1133">Transmembrane helix</keyword>
<evidence type="ECO:0000256" key="2">
    <source>
        <dbReference type="ARBA" id="ARBA00023224"/>
    </source>
</evidence>
<gene>
    <name evidence="8" type="ORF">BCS90_02270</name>
</gene>
<reference evidence="8" key="2">
    <citation type="journal article" date="2018" name="Nature">
        <title>A major lineage of non-tailed dsDNA viruses as unrecognized killers of marine bacteria.</title>
        <authorList>
            <person name="Kauffman K.M."/>
            <person name="Hussain F.A."/>
            <person name="Yang J."/>
            <person name="Arevalo P."/>
            <person name="Brown J.M."/>
            <person name="Chang W.K."/>
            <person name="VanInsberghe D."/>
            <person name="Elsherbini J."/>
            <person name="Sharma R.S."/>
            <person name="Cutler M.B."/>
            <person name="Kelly L."/>
            <person name="Polz M.F."/>
        </authorList>
    </citation>
    <scope>NUCLEOTIDE SEQUENCE</scope>
    <source>
        <strain evidence="8">10N.222.46.E12</strain>
    </source>
</reference>
<feature type="domain" description="HAMP" evidence="7">
    <location>
        <begin position="207"/>
        <end position="260"/>
    </location>
</feature>
<keyword evidence="5" id="KW-0812">Transmembrane</keyword>
<evidence type="ECO:0000256" key="4">
    <source>
        <dbReference type="PROSITE-ProRule" id="PRU00284"/>
    </source>
</evidence>
<evidence type="ECO:0000313" key="8">
    <source>
        <dbReference type="EMBL" id="PMP25589.1"/>
    </source>
</evidence>
<dbReference type="InterPro" id="IPR004089">
    <property type="entry name" value="MCPsignal_dom"/>
</dbReference>
<evidence type="ECO:0000256" key="3">
    <source>
        <dbReference type="ARBA" id="ARBA00029447"/>
    </source>
</evidence>
<keyword evidence="5" id="KW-0472">Membrane</keyword>
<reference evidence="8" key="1">
    <citation type="submission" date="2016-07" db="EMBL/GenBank/DDBJ databases">
        <authorList>
            <person name="Kauffman K."/>
            <person name="Arevalo P."/>
            <person name="Polz M.F."/>
        </authorList>
    </citation>
    <scope>NUCLEOTIDE SEQUENCE</scope>
    <source>
        <strain evidence="8">10N.222.46.E12</strain>
    </source>
</reference>
<protein>
    <submittedName>
        <fullName evidence="8">Chemotaxis protein</fullName>
    </submittedName>
</protein>
<dbReference type="Gene3D" id="1.10.287.950">
    <property type="entry name" value="Methyl-accepting chemotaxis protein"/>
    <property type="match status" value="1"/>
</dbReference>
<evidence type="ECO:0000256" key="5">
    <source>
        <dbReference type="SAM" id="Phobius"/>
    </source>
</evidence>
<feature type="transmembrane region" description="Helical" evidence="5">
    <location>
        <begin position="9"/>
        <end position="29"/>
    </location>
</feature>
<dbReference type="PANTHER" id="PTHR32089:SF112">
    <property type="entry name" value="LYSOZYME-LIKE PROTEIN-RELATED"/>
    <property type="match status" value="1"/>
</dbReference>
<evidence type="ECO:0000256" key="1">
    <source>
        <dbReference type="ARBA" id="ARBA00004370"/>
    </source>
</evidence>
<organism evidence="8">
    <name type="scientific">Vibrio cyclitrophicus</name>
    <dbReference type="NCBI Taxonomy" id="47951"/>
    <lineage>
        <taxon>Bacteria</taxon>
        <taxon>Pseudomonadati</taxon>
        <taxon>Pseudomonadota</taxon>
        <taxon>Gammaproteobacteria</taxon>
        <taxon>Vibrionales</taxon>
        <taxon>Vibrionaceae</taxon>
        <taxon>Vibrio</taxon>
    </lineage>
</organism>
<name>A0A7Z1MFY7_9VIBR</name>
<dbReference type="RefSeq" id="WP_154723839.1">
    <property type="nucleotide sequence ID" value="NZ_CP170589.1"/>
</dbReference>
<comment type="caution">
    <text evidence="8">The sequence shown here is derived from an EMBL/GenBank/DDBJ whole genome shotgun (WGS) entry which is preliminary data.</text>
</comment>
<dbReference type="Gene3D" id="6.10.340.10">
    <property type="match status" value="1"/>
</dbReference>
<proteinExistence type="inferred from homology"/>
<dbReference type="GO" id="GO:0007165">
    <property type="term" value="P:signal transduction"/>
    <property type="evidence" value="ECO:0007669"/>
    <property type="project" value="UniProtKB-KW"/>
</dbReference>
<dbReference type="CDD" id="cd06225">
    <property type="entry name" value="HAMP"/>
    <property type="match status" value="1"/>
</dbReference>
<dbReference type="SMART" id="SM00283">
    <property type="entry name" value="MA"/>
    <property type="match status" value="1"/>
</dbReference>
<dbReference type="SUPFAM" id="SSF58104">
    <property type="entry name" value="Methyl-accepting chemotaxis protein (MCP) signaling domain"/>
    <property type="match status" value="1"/>
</dbReference>
<evidence type="ECO:0000259" key="6">
    <source>
        <dbReference type="PROSITE" id="PS50111"/>
    </source>
</evidence>
<dbReference type="SMART" id="SM00304">
    <property type="entry name" value="HAMP"/>
    <property type="match status" value="1"/>
</dbReference>
<keyword evidence="2 4" id="KW-0807">Transducer</keyword>
<dbReference type="PANTHER" id="PTHR32089">
    <property type="entry name" value="METHYL-ACCEPTING CHEMOTAXIS PROTEIN MCPB"/>
    <property type="match status" value="1"/>
</dbReference>
<dbReference type="EMBL" id="MDBS01000056">
    <property type="protein sequence ID" value="PMP25589.1"/>
    <property type="molecule type" value="Genomic_DNA"/>
</dbReference>
<dbReference type="InterPro" id="IPR003660">
    <property type="entry name" value="HAMP_dom"/>
</dbReference>
<feature type="transmembrane region" description="Helical" evidence="5">
    <location>
        <begin position="187"/>
        <end position="205"/>
    </location>
</feature>
<feature type="domain" description="Methyl-accepting transducer" evidence="6">
    <location>
        <begin position="265"/>
        <end position="501"/>
    </location>
</feature>
<accession>A0A7Z1MFY7</accession>
<dbReference type="FunFam" id="1.10.287.950:FF:000001">
    <property type="entry name" value="Methyl-accepting chemotaxis sensory transducer"/>
    <property type="match status" value="1"/>
</dbReference>
<dbReference type="PROSITE" id="PS50885">
    <property type="entry name" value="HAMP"/>
    <property type="match status" value="1"/>
</dbReference>
<dbReference type="Pfam" id="PF00015">
    <property type="entry name" value="MCPsignal"/>
    <property type="match status" value="1"/>
</dbReference>
<dbReference type="CDD" id="cd11386">
    <property type="entry name" value="MCP_signal"/>
    <property type="match status" value="1"/>
</dbReference>
<sequence length="538" mass="57510">MKLSVRKKLYAGFGSILAVLVTLVGIVWMEVIGAHKSADEIRLDDVPGTVTYLVLIDEAGDVYRDALGAITLVDNALNDYRTNKNEFTQAIEQAKRLESRGSEDNRRIQRIEELMGRFTHEFESKLVPKINNEAALLSNIQQLRALYEKNLIPIENLLDQASASERADTEQSLLTLTDSFTTIEQTIMLLSAFAMVFGGVIAFVLSSSITNRLTRVEQVARRVANGDLTTGDIVDESGDELADLAKSINQMQKSLVDLLGSISSVTHQVQSVTGELSSISQDIVSGASAQADKANLIATAAEELSLTISEVAQQGTSTYEEARRSETSAEDGRNVIVEMVASIEQVSAQMSDMSVQMNTLGSHGEQIGSVIKVIEDIAGQTNLLALNAAIEAARAGEFGRGFAVVADEVRALAERTTKATQEVSGIIQSIQSGTQEAVTYTQDNCRLVEIGVEKSSGAVSALEAIVSGAGNVQSMVNSIATAAEEQTAVTKEIAADITAISDISEQSLQLATRSSENTSGLNAKVAELEALVGKFKLA</sequence>
<dbReference type="GO" id="GO:0016020">
    <property type="term" value="C:membrane"/>
    <property type="evidence" value="ECO:0007669"/>
    <property type="project" value="UniProtKB-SubCell"/>
</dbReference>
<evidence type="ECO:0000259" key="7">
    <source>
        <dbReference type="PROSITE" id="PS50885"/>
    </source>
</evidence>
<comment type="subcellular location">
    <subcellularLocation>
        <location evidence="1">Membrane</location>
    </subcellularLocation>
</comment>